<reference evidence="7 8" key="1">
    <citation type="submission" date="2017-04" db="EMBL/GenBank/DDBJ databases">
        <title>Comparative genome analysis of Subtercola boreus.</title>
        <authorList>
            <person name="Cho Y.-J."/>
            <person name="Cho A."/>
            <person name="Kim O.-S."/>
            <person name="Lee J.-I."/>
        </authorList>
    </citation>
    <scope>NUCLEOTIDE SEQUENCE [LARGE SCALE GENOMIC DNA]</scope>
    <source>
        <strain evidence="7 8">K300</strain>
    </source>
</reference>
<dbReference type="InterPro" id="IPR009057">
    <property type="entry name" value="Homeodomain-like_sf"/>
</dbReference>
<organism evidence="7 8">
    <name type="scientific">Subtercola boreus</name>
    <dbReference type="NCBI Taxonomy" id="120213"/>
    <lineage>
        <taxon>Bacteria</taxon>
        <taxon>Bacillati</taxon>
        <taxon>Actinomycetota</taxon>
        <taxon>Actinomycetes</taxon>
        <taxon>Micrococcales</taxon>
        <taxon>Microbacteriaceae</taxon>
        <taxon>Subtercola</taxon>
    </lineage>
</organism>
<evidence type="ECO:0000256" key="2">
    <source>
        <dbReference type="ARBA" id="ARBA00023015"/>
    </source>
</evidence>
<keyword evidence="4" id="KW-0804">Transcription</keyword>
<evidence type="ECO:0000256" key="1">
    <source>
        <dbReference type="ARBA" id="ARBA00022491"/>
    </source>
</evidence>
<keyword evidence="1" id="KW-0678">Repressor</keyword>
<feature type="DNA-binding region" description="H-T-H motif" evidence="5">
    <location>
        <begin position="18"/>
        <end position="37"/>
    </location>
</feature>
<evidence type="ECO:0000256" key="5">
    <source>
        <dbReference type="PROSITE-ProRule" id="PRU00335"/>
    </source>
</evidence>
<dbReference type="PRINTS" id="PR00455">
    <property type="entry name" value="HTHTETR"/>
</dbReference>
<protein>
    <recommendedName>
        <fullName evidence="6">HTH tetR-type domain-containing protein</fullName>
    </recommendedName>
</protein>
<keyword evidence="8" id="KW-1185">Reference proteome</keyword>
<gene>
    <name evidence="7" type="ORF">B7R54_04265</name>
</gene>
<dbReference type="PANTHER" id="PTHR30055:SF175">
    <property type="entry name" value="HTH-TYPE TRANSCRIPTIONAL REPRESSOR KSTR2"/>
    <property type="match status" value="1"/>
</dbReference>
<dbReference type="SUPFAM" id="SSF46689">
    <property type="entry name" value="Homeodomain-like"/>
    <property type="match status" value="1"/>
</dbReference>
<evidence type="ECO:0000313" key="8">
    <source>
        <dbReference type="Proteomes" id="UP000256486"/>
    </source>
</evidence>
<dbReference type="PANTHER" id="PTHR30055">
    <property type="entry name" value="HTH-TYPE TRANSCRIPTIONAL REGULATOR RUTR"/>
    <property type="match status" value="1"/>
</dbReference>
<dbReference type="InterPro" id="IPR041490">
    <property type="entry name" value="KstR2_TetR_C"/>
</dbReference>
<dbReference type="InterPro" id="IPR036271">
    <property type="entry name" value="Tet_transcr_reg_TetR-rel_C_sf"/>
</dbReference>
<proteinExistence type="predicted"/>
<dbReference type="Gene3D" id="1.10.357.10">
    <property type="entry name" value="Tetracycline Repressor, domain 2"/>
    <property type="match status" value="1"/>
</dbReference>
<dbReference type="GO" id="GO:0000976">
    <property type="term" value="F:transcription cis-regulatory region binding"/>
    <property type="evidence" value="ECO:0007669"/>
    <property type="project" value="TreeGrafter"/>
</dbReference>
<dbReference type="SUPFAM" id="SSF48498">
    <property type="entry name" value="Tetracyclin repressor-like, C-terminal domain"/>
    <property type="match status" value="1"/>
</dbReference>
<dbReference type="OrthoDB" id="3237195at2"/>
<evidence type="ECO:0000256" key="3">
    <source>
        <dbReference type="ARBA" id="ARBA00023125"/>
    </source>
</evidence>
<dbReference type="Proteomes" id="UP000256486">
    <property type="component" value="Unassembled WGS sequence"/>
</dbReference>
<comment type="caution">
    <text evidence="7">The sequence shown here is derived from an EMBL/GenBank/DDBJ whole genome shotgun (WGS) entry which is preliminary data.</text>
</comment>
<dbReference type="AlphaFoldDB" id="A0A3E0VFV6"/>
<name>A0A3E0VFV6_9MICO</name>
<keyword evidence="2" id="KW-0805">Transcription regulation</keyword>
<evidence type="ECO:0000256" key="4">
    <source>
        <dbReference type="ARBA" id="ARBA00023163"/>
    </source>
</evidence>
<feature type="domain" description="HTH tetR-type" evidence="6">
    <location>
        <begin position="1"/>
        <end position="55"/>
    </location>
</feature>
<evidence type="ECO:0000313" key="7">
    <source>
        <dbReference type="EMBL" id="RFA08525.1"/>
    </source>
</evidence>
<dbReference type="GO" id="GO:0003700">
    <property type="term" value="F:DNA-binding transcription factor activity"/>
    <property type="evidence" value="ECO:0007669"/>
    <property type="project" value="TreeGrafter"/>
</dbReference>
<dbReference type="PROSITE" id="PS50977">
    <property type="entry name" value="HTH_TETR_2"/>
    <property type="match status" value="1"/>
</dbReference>
<dbReference type="InterPro" id="IPR001647">
    <property type="entry name" value="HTH_TetR"/>
</dbReference>
<dbReference type="Pfam" id="PF17932">
    <property type="entry name" value="TetR_C_24"/>
    <property type="match status" value="1"/>
</dbReference>
<sequence length="189" mass="21630">MMRAALALFSRKGYSAASVQDVADAIGVLKGSVYHYIGSKEDLLFRIFDDAHVENEALMIEISALDVGPVDKLRTYLERSLLVTLNNIERTTLYFRDWRYLTGERQETISKHRRQYDVFLRELISEAYKAEGVESHVQLKHISSFVIGGTNWVADWFRSDGPDSAESIAKDYTDMAMSAIFRSQDRPEH</sequence>
<dbReference type="Gene3D" id="1.10.10.60">
    <property type="entry name" value="Homeodomain-like"/>
    <property type="match status" value="1"/>
</dbReference>
<evidence type="ECO:0000259" key="6">
    <source>
        <dbReference type="PROSITE" id="PS50977"/>
    </source>
</evidence>
<accession>A0A3E0VFV6</accession>
<dbReference type="EMBL" id="NBWZ01000001">
    <property type="protein sequence ID" value="RFA08525.1"/>
    <property type="molecule type" value="Genomic_DNA"/>
</dbReference>
<keyword evidence="3 5" id="KW-0238">DNA-binding</keyword>
<dbReference type="InterPro" id="IPR050109">
    <property type="entry name" value="HTH-type_TetR-like_transc_reg"/>
</dbReference>
<dbReference type="Pfam" id="PF00440">
    <property type="entry name" value="TetR_N"/>
    <property type="match status" value="1"/>
</dbReference>